<name>A0A6N7R5W1_9BACI</name>
<evidence type="ECO:0000256" key="1">
    <source>
        <dbReference type="SAM" id="Phobius"/>
    </source>
</evidence>
<keyword evidence="1" id="KW-0472">Membrane</keyword>
<feature type="transmembrane region" description="Helical" evidence="1">
    <location>
        <begin position="182"/>
        <end position="203"/>
    </location>
</feature>
<feature type="transmembrane region" description="Helical" evidence="1">
    <location>
        <begin position="103"/>
        <end position="122"/>
    </location>
</feature>
<dbReference type="AlphaFoldDB" id="A0A6N7R5W1"/>
<keyword evidence="3" id="KW-1185">Reference proteome</keyword>
<protein>
    <submittedName>
        <fullName evidence="2">DUF443 family protein</fullName>
    </submittedName>
</protein>
<evidence type="ECO:0000313" key="3">
    <source>
        <dbReference type="Proteomes" id="UP000435187"/>
    </source>
</evidence>
<dbReference type="Proteomes" id="UP000435187">
    <property type="component" value="Unassembled WGS sequence"/>
</dbReference>
<evidence type="ECO:0000313" key="2">
    <source>
        <dbReference type="EMBL" id="MRI68615.1"/>
    </source>
</evidence>
<keyword evidence="1" id="KW-0812">Transmembrane</keyword>
<dbReference type="InterPro" id="IPR005915">
    <property type="entry name" value="Tandem_5TM"/>
</dbReference>
<keyword evidence="1" id="KW-1133">Transmembrane helix</keyword>
<dbReference type="RefSeq" id="WP_153837071.1">
    <property type="nucleotide sequence ID" value="NZ_JBHUMW010000004.1"/>
</dbReference>
<feature type="transmembrane region" description="Helical" evidence="1">
    <location>
        <begin position="157"/>
        <end position="176"/>
    </location>
</feature>
<dbReference type="NCBIfam" id="TIGR01218">
    <property type="entry name" value="Gpos_tandem_5TM"/>
    <property type="match status" value="1"/>
</dbReference>
<organism evidence="2 3">
    <name type="scientific">Gracilibacillus thailandensis</name>
    <dbReference type="NCBI Taxonomy" id="563735"/>
    <lineage>
        <taxon>Bacteria</taxon>
        <taxon>Bacillati</taxon>
        <taxon>Bacillota</taxon>
        <taxon>Bacilli</taxon>
        <taxon>Bacillales</taxon>
        <taxon>Bacillaceae</taxon>
        <taxon>Gracilibacillus</taxon>
    </lineage>
</organism>
<dbReference type="Pfam" id="PF04276">
    <property type="entry name" value="DUF443"/>
    <property type="match status" value="1"/>
</dbReference>
<gene>
    <name evidence="2" type="ORF">GH885_20115</name>
</gene>
<dbReference type="EMBL" id="WJEE01000081">
    <property type="protein sequence ID" value="MRI68615.1"/>
    <property type="molecule type" value="Genomic_DNA"/>
</dbReference>
<proteinExistence type="predicted"/>
<sequence>MKCEVQRLRNNVRFRILDINEERYILDMNQSIWKILFPFLTWITPNKIYKINKQATDKKLKFSKEDPMNNNTNTILTTGVAIIIANLLRPLADAFNIQSTPGINLTISLIVIMFVIILRIYLSSRNKRKFELLIKTDRNSRKFVWIRPNSFKQVFQCFLAYVFCLVFTIISFWAFIQLGNVIMLFIATLTLLIVSISNTLTVLDGITKVRFKMTG</sequence>
<reference evidence="2 3" key="1">
    <citation type="submission" date="2019-10" db="EMBL/GenBank/DDBJ databases">
        <title>Gracilibacillus salitolerans sp. nov., a moderate halophile isolated from a saline soil in northwest China.</title>
        <authorList>
            <person name="Gan L."/>
        </authorList>
    </citation>
    <scope>NUCLEOTIDE SEQUENCE [LARGE SCALE GENOMIC DNA]</scope>
    <source>
        <strain evidence="2 3">TP2-8</strain>
    </source>
</reference>
<feature type="transmembrane region" description="Helical" evidence="1">
    <location>
        <begin position="70"/>
        <end position="91"/>
    </location>
</feature>
<accession>A0A6N7R5W1</accession>
<comment type="caution">
    <text evidence="2">The sequence shown here is derived from an EMBL/GenBank/DDBJ whole genome shotgun (WGS) entry which is preliminary data.</text>
</comment>